<reference evidence="1 2" key="1">
    <citation type="submission" date="2019-05" db="EMBL/GenBank/DDBJ databases">
        <authorList>
            <consortium name="Science for Life Laboratories"/>
        </authorList>
    </citation>
    <scope>NUCLEOTIDE SEQUENCE [LARGE SCALE GENOMIC DNA]</scope>
    <source>
        <strain evidence="1">Soil9</strain>
    </source>
</reference>
<evidence type="ECO:0008006" key="3">
    <source>
        <dbReference type="Google" id="ProtNLM"/>
    </source>
</evidence>
<evidence type="ECO:0000313" key="1">
    <source>
        <dbReference type="EMBL" id="VTR96252.1"/>
    </source>
</evidence>
<protein>
    <recommendedName>
        <fullName evidence="3">SMI1/KNR4 family protein</fullName>
    </recommendedName>
</protein>
<sequence length="215" mass="24034">MTEAQWLDSAHPEMMLRYIQRVVPNDRTWRIFAVRCCERVRHLLPDERCRDALDTCARFTEGSASASDLAAAEDASNAAFTEFDDSLRETAAAAIHAACLPNDMHLYAPCATRQAALLVWPRLQRKLEYRWQASVLRDLFGNPFRPVSFSPDYRTSTAVALAAQMYEARDFSAMPILADALQDAGCDSADMLDHCRGPGPHVRGCWVVDQVLGRG</sequence>
<dbReference type="EMBL" id="LR593886">
    <property type="protein sequence ID" value="VTR96252.1"/>
    <property type="molecule type" value="Genomic_DNA"/>
</dbReference>
<accession>A0A6P2D9R7</accession>
<evidence type="ECO:0000313" key="2">
    <source>
        <dbReference type="Proteomes" id="UP000464178"/>
    </source>
</evidence>
<name>A0A6P2D9R7_9BACT</name>
<dbReference type="RefSeq" id="WP_232069785.1">
    <property type="nucleotide sequence ID" value="NZ_LR593886.1"/>
</dbReference>
<gene>
    <name evidence="1" type="ORF">SOIL9_14620</name>
</gene>
<dbReference type="AlphaFoldDB" id="A0A6P2D9R7"/>
<dbReference type="Proteomes" id="UP000464178">
    <property type="component" value="Chromosome"/>
</dbReference>
<dbReference type="KEGG" id="gms:SOIL9_14620"/>
<organism evidence="1 2">
    <name type="scientific">Gemmata massiliana</name>
    <dbReference type="NCBI Taxonomy" id="1210884"/>
    <lineage>
        <taxon>Bacteria</taxon>
        <taxon>Pseudomonadati</taxon>
        <taxon>Planctomycetota</taxon>
        <taxon>Planctomycetia</taxon>
        <taxon>Gemmatales</taxon>
        <taxon>Gemmataceae</taxon>
        <taxon>Gemmata</taxon>
    </lineage>
</organism>
<proteinExistence type="predicted"/>
<keyword evidence="2" id="KW-1185">Reference proteome</keyword>